<evidence type="ECO:0000313" key="5">
    <source>
        <dbReference type="EMBL" id="OAQ35956.1"/>
    </source>
</evidence>
<dbReference type="GO" id="GO:0005524">
    <property type="term" value="F:ATP binding"/>
    <property type="evidence" value="ECO:0007669"/>
    <property type="project" value="UniProtKB-KW"/>
</dbReference>
<dbReference type="GO" id="GO:0004467">
    <property type="term" value="F:long-chain fatty acid-CoA ligase activity"/>
    <property type="evidence" value="ECO:0007669"/>
    <property type="project" value="TreeGrafter"/>
</dbReference>
<evidence type="ECO:0000313" key="6">
    <source>
        <dbReference type="Proteomes" id="UP000078512"/>
    </source>
</evidence>
<evidence type="ECO:0000256" key="3">
    <source>
        <dbReference type="SAM" id="MobiDB-lite"/>
    </source>
</evidence>
<dbReference type="GO" id="GO:0005783">
    <property type="term" value="C:endoplasmic reticulum"/>
    <property type="evidence" value="ECO:0007669"/>
    <property type="project" value="TreeGrafter"/>
</dbReference>
<organism evidence="5 6">
    <name type="scientific">Linnemannia elongata AG-77</name>
    <dbReference type="NCBI Taxonomy" id="1314771"/>
    <lineage>
        <taxon>Eukaryota</taxon>
        <taxon>Fungi</taxon>
        <taxon>Fungi incertae sedis</taxon>
        <taxon>Mucoromycota</taxon>
        <taxon>Mortierellomycotina</taxon>
        <taxon>Mortierellomycetes</taxon>
        <taxon>Mortierellales</taxon>
        <taxon>Mortierellaceae</taxon>
        <taxon>Linnemannia</taxon>
    </lineage>
</organism>
<dbReference type="InterPro" id="IPR000873">
    <property type="entry name" value="AMP-dep_synth/lig_dom"/>
</dbReference>
<dbReference type="InterPro" id="IPR042099">
    <property type="entry name" value="ANL_N_sf"/>
</dbReference>
<dbReference type="EMBL" id="KV442013">
    <property type="protein sequence ID" value="OAQ35956.1"/>
    <property type="molecule type" value="Genomic_DNA"/>
</dbReference>
<dbReference type="SUPFAM" id="SSF56801">
    <property type="entry name" value="Acetyl-CoA synthetase-like"/>
    <property type="match status" value="1"/>
</dbReference>
<accession>A0A197KH14</accession>
<dbReference type="OrthoDB" id="1700726at2759"/>
<evidence type="ECO:0000256" key="1">
    <source>
        <dbReference type="ARBA" id="ARBA00022741"/>
    </source>
</evidence>
<evidence type="ECO:0000259" key="4">
    <source>
        <dbReference type="Pfam" id="PF00501"/>
    </source>
</evidence>
<dbReference type="STRING" id="1314771.A0A197KH14"/>
<protein>
    <submittedName>
        <fullName evidence="5">Acetyl-CoA synthetase-like protein</fullName>
    </submittedName>
</protein>
<dbReference type="PANTHER" id="PTHR43272">
    <property type="entry name" value="LONG-CHAIN-FATTY-ACID--COA LIGASE"/>
    <property type="match status" value="1"/>
</dbReference>
<dbReference type="AlphaFoldDB" id="A0A197KH14"/>
<keyword evidence="6" id="KW-1185">Reference proteome</keyword>
<feature type="region of interest" description="Disordered" evidence="3">
    <location>
        <begin position="537"/>
        <end position="560"/>
    </location>
</feature>
<sequence length="560" mass="60857">MEVDALTILLTIAIAAVLAFVKLNKSEPDIHPLLLDQQASVAPLRGEGESAIHRAKSVPAGSSLAKVPLERIKTLDDVWQNGLAANSTGRCLMYMLQNQFSYIGESYEHVDRRIGGFGTGFITETKLKPRTETPVGIYAPYSQESFVAQQAFYRYGFVAVPIHDLRSSELLIEIVNQTKMKAIVVAQKALPLLLQSLKDCSSIKTIFVATIYISEEQKKIAAQYGARILKFAEVEYNGSLGALDAVKPEPSDIAMINYNTKSTSLSKGVVLTHANLVAAMTGFSGSLPGAKKFTSKDRLLSHFTNGDVIGTWMTSAMVMAGGSIVFPSGLMKNVLHDSQATTPTIFASTPIILEKIHEALDATYGTGSSFKKAYASKLALLDAGRVSTTSLWDFIGLGEVRSRLGGKVRLVVTTNPTKPETLKYIRAAMGIHVISTYGRTETSGIVTSRNMFDYSNDAHLGAPVGCNEIKLLDDPERRYTSGDQPNPRGEILVRGPNVMKGYYKKPNATATSIDSDGWFHTGEWGSFNANGTLELLGKKKKVKSEKAPSSPVQEEEESKE</sequence>
<feature type="domain" description="AMP-dependent synthetase/ligase" evidence="4">
    <location>
        <begin position="105"/>
        <end position="503"/>
    </location>
</feature>
<dbReference type="PANTHER" id="PTHR43272:SF33">
    <property type="entry name" value="AMP-BINDING DOMAIN-CONTAINING PROTEIN-RELATED"/>
    <property type="match status" value="1"/>
</dbReference>
<dbReference type="Pfam" id="PF00501">
    <property type="entry name" value="AMP-binding"/>
    <property type="match status" value="1"/>
</dbReference>
<dbReference type="GO" id="GO:0016020">
    <property type="term" value="C:membrane"/>
    <property type="evidence" value="ECO:0007669"/>
    <property type="project" value="TreeGrafter"/>
</dbReference>
<keyword evidence="2" id="KW-0067">ATP-binding</keyword>
<dbReference type="Proteomes" id="UP000078512">
    <property type="component" value="Unassembled WGS sequence"/>
</dbReference>
<reference evidence="5 6" key="1">
    <citation type="submission" date="2016-05" db="EMBL/GenBank/DDBJ databases">
        <title>Genome sequencing reveals origins of a unique bacterial endosymbiosis in the earliest lineages of terrestrial Fungi.</title>
        <authorList>
            <consortium name="DOE Joint Genome Institute"/>
            <person name="Uehling J."/>
            <person name="Gryganskyi A."/>
            <person name="Hameed K."/>
            <person name="Tschaplinski T."/>
            <person name="Misztal P."/>
            <person name="Wu S."/>
            <person name="Desiro A."/>
            <person name="Vande Pol N."/>
            <person name="Du Z.-Y."/>
            <person name="Zienkiewicz A."/>
            <person name="Zienkiewicz K."/>
            <person name="Morin E."/>
            <person name="Tisserant E."/>
            <person name="Splivallo R."/>
            <person name="Hainaut M."/>
            <person name="Henrissat B."/>
            <person name="Ohm R."/>
            <person name="Kuo A."/>
            <person name="Yan J."/>
            <person name="Lipzen A."/>
            <person name="Nolan M."/>
            <person name="Labutti K."/>
            <person name="Barry K."/>
            <person name="Goldstein A."/>
            <person name="Labbe J."/>
            <person name="Schadt C."/>
            <person name="Tuskan G."/>
            <person name="Grigoriev I."/>
            <person name="Martin F."/>
            <person name="Vilgalys R."/>
            <person name="Bonito G."/>
        </authorList>
    </citation>
    <scope>NUCLEOTIDE SEQUENCE [LARGE SCALE GENOMIC DNA]</scope>
    <source>
        <strain evidence="5 6">AG-77</strain>
    </source>
</reference>
<keyword evidence="1" id="KW-0547">Nucleotide-binding</keyword>
<proteinExistence type="predicted"/>
<gene>
    <name evidence="5" type="ORF">K457DRAFT_27544</name>
</gene>
<dbReference type="Gene3D" id="3.40.50.12780">
    <property type="entry name" value="N-terminal domain of ligase-like"/>
    <property type="match status" value="1"/>
</dbReference>
<name>A0A197KH14_9FUNG</name>
<evidence type="ECO:0000256" key="2">
    <source>
        <dbReference type="ARBA" id="ARBA00022840"/>
    </source>
</evidence>